<reference evidence="1 2" key="1">
    <citation type="submission" date="2023-09" db="EMBL/GenBank/DDBJ databases">
        <authorList>
            <person name="Rey-Velasco X."/>
        </authorList>
    </citation>
    <scope>NUCLEOTIDE SEQUENCE [LARGE SCALE GENOMIC DNA]</scope>
    <source>
        <strain evidence="1 2">F390</strain>
    </source>
</reference>
<evidence type="ECO:0000313" key="1">
    <source>
        <dbReference type="EMBL" id="MDT0577077.1"/>
    </source>
</evidence>
<evidence type="ECO:0000313" key="2">
    <source>
        <dbReference type="Proteomes" id="UP001259803"/>
    </source>
</evidence>
<proteinExistence type="predicted"/>
<sequence>MTRAWSMLCRRRAPAASGWRTFGKGAVSQGRKAAATAPGWMDRTVFPIDAMGIGVT</sequence>
<keyword evidence="2" id="KW-1185">Reference proteome</keyword>
<dbReference type="EMBL" id="JAVRHS010000016">
    <property type="protein sequence ID" value="MDT0577077.1"/>
    <property type="molecule type" value="Genomic_DNA"/>
</dbReference>
<accession>A0ABU2ZKE3</accession>
<organism evidence="1 2">
    <name type="scientific">Croceicoccus esteveae</name>
    <dbReference type="NCBI Taxonomy" id="3075597"/>
    <lineage>
        <taxon>Bacteria</taxon>
        <taxon>Pseudomonadati</taxon>
        <taxon>Pseudomonadota</taxon>
        <taxon>Alphaproteobacteria</taxon>
        <taxon>Sphingomonadales</taxon>
        <taxon>Erythrobacteraceae</taxon>
        <taxon>Croceicoccus</taxon>
    </lineage>
</organism>
<gene>
    <name evidence="1" type="ORF">RM533_12960</name>
</gene>
<dbReference type="RefSeq" id="WP_311341651.1">
    <property type="nucleotide sequence ID" value="NZ_JAVRHS010000016.1"/>
</dbReference>
<comment type="caution">
    <text evidence="1">The sequence shown here is derived from an EMBL/GenBank/DDBJ whole genome shotgun (WGS) entry which is preliminary data.</text>
</comment>
<name>A0ABU2ZKE3_9SPHN</name>
<protein>
    <submittedName>
        <fullName evidence="1">Uncharacterized protein</fullName>
    </submittedName>
</protein>
<dbReference type="Proteomes" id="UP001259803">
    <property type="component" value="Unassembled WGS sequence"/>
</dbReference>